<feature type="transmembrane region" description="Helical" evidence="1">
    <location>
        <begin position="64"/>
        <end position="82"/>
    </location>
</feature>
<accession>A0A2M7QH55</accession>
<name>A0A2M7QH55_9BACT</name>
<evidence type="ECO:0008006" key="4">
    <source>
        <dbReference type="Google" id="ProtNLM"/>
    </source>
</evidence>
<keyword evidence="1" id="KW-0472">Membrane</keyword>
<organism evidence="2 3">
    <name type="scientific">Candidatus Roizmanbacteria bacterium CG_4_10_14_0_8_um_filter_33_9</name>
    <dbReference type="NCBI Taxonomy" id="1974826"/>
    <lineage>
        <taxon>Bacteria</taxon>
        <taxon>Candidatus Roizmaniibacteriota</taxon>
    </lineage>
</organism>
<feature type="transmembrane region" description="Helical" evidence="1">
    <location>
        <begin position="220"/>
        <end position="239"/>
    </location>
</feature>
<feature type="transmembrane region" description="Helical" evidence="1">
    <location>
        <begin position="385"/>
        <end position="403"/>
    </location>
</feature>
<feature type="transmembrane region" description="Helical" evidence="1">
    <location>
        <begin position="39"/>
        <end position="58"/>
    </location>
</feature>
<protein>
    <recommendedName>
        <fullName evidence="4">Glycosyltransferase RgtA/B/C/D-like domain-containing protein</fullName>
    </recommendedName>
</protein>
<feature type="transmembrane region" description="Helical" evidence="1">
    <location>
        <begin position="439"/>
        <end position="458"/>
    </location>
</feature>
<feature type="transmembrane region" description="Helical" evidence="1">
    <location>
        <begin position="276"/>
        <end position="304"/>
    </location>
</feature>
<feature type="transmembrane region" description="Helical" evidence="1">
    <location>
        <begin position="6"/>
        <end position="27"/>
    </location>
</feature>
<gene>
    <name evidence="2" type="ORF">COY87_05060</name>
</gene>
<feature type="transmembrane region" description="Helical" evidence="1">
    <location>
        <begin position="316"/>
        <end position="333"/>
    </location>
</feature>
<keyword evidence="1" id="KW-1133">Transmembrane helix</keyword>
<feature type="transmembrane region" description="Helical" evidence="1">
    <location>
        <begin position="245"/>
        <end position="264"/>
    </location>
</feature>
<feature type="transmembrane region" description="Helical" evidence="1">
    <location>
        <begin position="94"/>
        <end position="113"/>
    </location>
</feature>
<comment type="caution">
    <text evidence="2">The sequence shown here is derived from an EMBL/GenBank/DDBJ whole genome shotgun (WGS) entry which is preliminary data.</text>
</comment>
<proteinExistence type="predicted"/>
<evidence type="ECO:0000313" key="3">
    <source>
        <dbReference type="Proteomes" id="UP000229401"/>
    </source>
</evidence>
<keyword evidence="1" id="KW-0812">Transmembrane</keyword>
<feature type="transmembrane region" description="Helical" evidence="1">
    <location>
        <begin position="415"/>
        <end position="433"/>
    </location>
</feature>
<dbReference type="EMBL" id="PFLI01000175">
    <property type="protein sequence ID" value="PIY71649.1"/>
    <property type="molecule type" value="Genomic_DNA"/>
</dbReference>
<evidence type="ECO:0000256" key="1">
    <source>
        <dbReference type="SAM" id="Phobius"/>
    </source>
</evidence>
<sequence length="597" mass="69648">MIAIFLITIKIILISLFCGYGIGSVFLSDNLKKSGLISISFWLGTVIIAVFGMIFSLAKIPMNQVAIPILIICMLIWIYGLLNKKVVFYFSKETLIVGGLTLVTIIFNLYPLIKIGYPTTISLGNLDPISYTTVADFFKTNNVFQGNELIPFKPYLWSVGDLVHHSYRWGSPMILSFFASILNVRSYQVFSILITIFFGFTYPIVYLLAKTLSKSKSNWLSWTIFLTYAINSTLLYMLYNVFFAQIIFAGIFVLLLILLVKYFTDANKNNFGFNSYDFLIGLTLSGLIVVYPEGISFVFLGWLIFALFSLFTKERFFYLVSFMKIGLIALLINPMSVKTAIDWNLGLFLNTIKVTWIGWEKIRHALPLEILGFYNLYYYRDLPKLLDLFFGLLIIAIWLFGFFRLKKKLLIGSHIFVFFTFFVIYRFIFPNFFTYHKAITYSLFFYSVLFAIGLEFIFTFIKNKIIILLIVLCLTFLSFRSAWRTVSQLYYHARVVDVSLISLEKLNENKTIDKPFYTSDVFLGEYDLWKRLWREYFLTDKDIVSLQNLTQDYVKKEEIPYVLAEKNSLSYDNKTIKYNKIIWKNEYYLLGEIKLIK</sequence>
<feature type="transmembrane region" description="Helical" evidence="1">
    <location>
        <begin position="465"/>
        <end position="483"/>
    </location>
</feature>
<evidence type="ECO:0000313" key="2">
    <source>
        <dbReference type="EMBL" id="PIY71649.1"/>
    </source>
</evidence>
<feature type="transmembrane region" description="Helical" evidence="1">
    <location>
        <begin position="187"/>
        <end position="208"/>
    </location>
</feature>
<dbReference type="AlphaFoldDB" id="A0A2M7QH55"/>
<dbReference type="Proteomes" id="UP000229401">
    <property type="component" value="Unassembled WGS sequence"/>
</dbReference>
<reference evidence="3" key="1">
    <citation type="submission" date="2017-09" db="EMBL/GenBank/DDBJ databases">
        <title>Depth-based differentiation of microbial function through sediment-hosted aquifers and enrichment of novel symbionts in the deep terrestrial subsurface.</title>
        <authorList>
            <person name="Probst A.J."/>
            <person name="Ladd B."/>
            <person name="Jarett J.K."/>
            <person name="Geller-Mcgrath D.E."/>
            <person name="Sieber C.M.K."/>
            <person name="Emerson J.B."/>
            <person name="Anantharaman K."/>
            <person name="Thomas B.C."/>
            <person name="Malmstrom R."/>
            <person name="Stieglmeier M."/>
            <person name="Klingl A."/>
            <person name="Woyke T."/>
            <person name="Ryan C.M."/>
            <person name="Banfield J.F."/>
        </authorList>
    </citation>
    <scope>NUCLEOTIDE SEQUENCE [LARGE SCALE GENOMIC DNA]</scope>
</reference>